<protein>
    <submittedName>
        <fullName evidence="1">Uncharacterized protein</fullName>
    </submittedName>
</protein>
<reference evidence="2" key="1">
    <citation type="submission" date="2016-10" db="EMBL/GenBank/DDBJ databases">
        <authorList>
            <person name="Varghese N."/>
            <person name="Submissions S."/>
        </authorList>
    </citation>
    <scope>NUCLEOTIDE SEQUENCE [LARGE SCALE GENOMIC DNA]</scope>
    <source>
        <strain evidence="2">XBD1002</strain>
    </source>
</reference>
<dbReference type="OrthoDB" id="360275at2"/>
<dbReference type="AlphaFoldDB" id="A0A1I3LK05"/>
<keyword evidence="2" id="KW-1185">Reference proteome</keyword>
<organism evidence="1 2">
    <name type="scientific">Treponema bryantii</name>
    <dbReference type="NCBI Taxonomy" id="163"/>
    <lineage>
        <taxon>Bacteria</taxon>
        <taxon>Pseudomonadati</taxon>
        <taxon>Spirochaetota</taxon>
        <taxon>Spirochaetia</taxon>
        <taxon>Spirochaetales</taxon>
        <taxon>Treponemataceae</taxon>
        <taxon>Treponema</taxon>
    </lineage>
</organism>
<accession>A0A1I3LK05</accession>
<sequence length="238" mass="28221">MRNQKLDPLALKVTLEREQTELFGRLQSEFWQGLFCDILKKHTYQNDFYFVEHNLTTEKVVGSLKGVLNDICHTYGLDCEVTSHPYRTELKLKIDYYDYQNKKSTMDELSIIVCQKDITMRILPHNPLLKLFWLEEYVLVENIIKEMCQQLFENQKEKFLELREKYKEISASAEGLTAKTIEIAQNTIRTLYEASGEKHRNLVQRKLYSSLLYKGRMIRIFHRDFLKDPGILARELKG</sequence>
<proteinExistence type="predicted"/>
<gene>
    <name evidence="1" type="ORF">SAMN04487775_10721</name>
</gene>
<evidence type="ECO:0000313" key="2">
    <source>
        <dbReference type="Proteomes" id="UP000182737"/>
    </source>
</evidence>
<dbReference type="RefSeq" id="WP_074932183.1">
    <property type="nucleotide sequence ID" value="NZ_FORI01000007.1"/>
</dbReference>
<dbReference type="Proteomes" id="UP000182737">
    <property type="component" value="Unassembled WGS sequence"/>
</dbReference>
<dbReference type="EMBL" id="FORI01000007">
    <property type="protein sequence ID" value="SFI84870.1"/>
    <property type="molecule type" value="Genomic_DNA"/>
</dbReference>
<name>A0A1I3LK05_9SPIR</name>
<evidence type="ECO:0000313" key="1">
    <source>
        <dbReference type="EMBL" id="SFI84870.1"/>
    </source>
</evidence>